<evidence type="ECO:0000259" key="3">
    <source>
        <dbReference type="Pfam" id="PF08541"/>
    </source>
</evidence>
<dbReference type="Gene3D" id="3.40.47.10">
    <property type="match status" value="1"/>
</dbReference>
<dbReference type="PANTHER" id="PTHR34069">
    <property type="entry name" value="3-OXOACYL-[ACYL-CARRIER-PROTEIN] SYNTHASE 3"/>
    <property type="match status" value="1"/>
</dbReference>
<dbReference type="OrthoDB" id="5171393at2"/>
<reference evidence="4 5" key="1">
    <citation type="submission" date="2018-09" db="EMBL/GenBank/DDBJ databases">
        <title>Genome sequencing of strain 6GH32-13.</title>
        <authorList>
            <person name="Weon H.-Y."/>
            <person name="Heo J."/>
            <person name="Kwon S.-W."/>
        </authorList>
    </citation>
    <scope>NUCLEOTIDE SEQUENCE [LARGE SCALE GENOMIC DNA]</scope>
    <source>
        <strain evidence="4 5">5GH32-13</strain>
    </source>
</reference>
<dbReference type="AlphaFoldDB" id="A0A3B7MKU1"/>
<dbReference type="Pfam" id="PF08541">
    <property type="entry name" value="ACP_syn_III_C"/>
    <property type="match status" value="1"/>
</dbReference>
<evidence type="ECO:0000256" key="2">
    <source>
        <dbReference type="ARBA" id="ARBA00023315"/>
    </source>
</evidence>
<dbReference type="GO" id="GO:0016746">
    <property type="term" value="F:acyltransferase activity"/>
    <property type="evidence" value="ECO:0007669"/>
    <property type="project" value="UniProtKB-KW"/>
</dbReference>
<dbReference type="SUPFAM" id="SSF53901">
    <property type="entry name" value="Thiolase-like"/>
    <property type="match status" value="2"/>
</dbReference>
<keyword evidence="2" id="KW-0012">Acyltransferase</keyword>
<dbReference type="Proteomes" id="UP000263900">
    <property type="component" value="Chromosome"/>
</dbReference>
<organism evidence="4 5">
    <name type="scientific">Paraflavitalea soli</name>
    <dbReference type="NCBI Taxonomy" id="2315862"/>
    <lineage>
        <taxon>Bacteria</taxon>
        <taxon>Pseudomonadati</taxon>
        <taxon>Bacteroidota</taxon>
        <taxon>Chitinophagia</taxon>
        <taxon>Chitinophagales</taxon>
        <taxon>Chitinophagaceae</taxon>
        <taxon>Paraflavitalea</taxon>
    </lineage>
</organism>
<dbReference type="EMBL" id="CP032157">
    <property type="protein sequence ID" value="AXY73889.1"/>
    <property type="molecule type" value="Genomic_DNA"/>
</dbReference>
<name>A0A3B7MKU1_9BACT</name>
<gene>
    <name evidence="4" type="ORF">D3H65_07805</name>
</gene>
<evidence type="ECO:0000313" key="4">
    <source>
        <dbReference type="EMBL" id="AXY73889.1"/>
    </source>
</evidence>
<dbReference type="PANTHER" id="PTHR34069:SF2">
    <property type="entry name" value="BETA-KETOACYL-[ACYL-CARRIER-PROTEIN] SYNTHASE III"/>
    <property type="match status" value="1"/>
</dbReference>
<evidence type="ECO:0000313" key="5">
    <source>
        <dbReference type="Proteomes" id="UP000263900"/>
    </source>
</evidence>
<dbReference type="KEGG" id="pseg:D3H65_07805"/>
<sequence length="361" mass="39286">MHQIKLAITGVASFVAEPISIDEWANEFKVPDRQQEGKYLDGKMVEKILGIKSKSWAPDVFKDPQVVVNTTKEALRKAKLDAREVDAAIIVTCSPFMVQLDQDAFLLYKEIGLNDNIVPILLGAGCAGFARAVALAAQMKGKNILLISYSLSSLYTQTPVYKDNSLHPLGKSLWMSAALFSDGVSAVVLKKTEEVSGYSFYSRDSLQFGEEAGFDDPLIHYYGSGAWDPPGTEKCEALSCFAMAGPRIKEYYIKGMTLNHRQLLALQPDYLNKVKKIYTHQASPALTNAFLDTLIKEHGISRDKMGINVVKYGNLVSTSTIKLLDDDMAAGVLAPGDSICISVVGAGPERGAFIIPVVPAA</sequence>
<evidence type="ECO:0000256" key="1">
    <source>
        <dbReference type="ARBA" id="ARBA00022679"/>
    </source>
</evidence>
<keyword evidence="5" id="KW-1185">Reference proteome</keyword>
<accession>A0A3B7MKU1</accession>
<keyword evidence="1" id="KW-0808">Transferase</keyword>
<dbReference type="RefSeq" id="WP_119049745.1">
    <property type="nucleotide sequence ID" value="NZ_CP032157.1"/>
</dbReference>
<proteinExistence type="predicted"/>
<feature type="domain" description="Beta-ketoacyl-[acyl-carrier-protein] synthase III C-terminal" evidence="3">
    <location>
        <begin position="274"/>
        <end position="355"/>
    </location>
</feature>
<dbReference type="GO" id="GO:0044550">
    <property type="term" value="P:secondary metabolite biosynthetic process"/>
    <property type="evidence" value="ECO:0007669"/>
    <property type="project" value="TreeGrafter"/>
</dbReference>
<dbReference type="InterPro" id="IPR013747">
    <property type="entry name" value="ACP_syn_III_C"/>
</dbReference>
<dbReference type="InterPro" id="IPR016039">
    <property type="entry name" value="Thiolase-like"/>
</dbReference>
<protein>
    <recommendedName>
        <fullName evidence="3">Beta-ketoacyl-[acyl-carrier-protein] synthase III C-terminal domain-containing protein</fullName>
    </recommendedName>
</protein>